<dbReference type="PANTHER" id="PTHR24342:SF20">
    <property type="entry name" value="MYOSIN LIGHT CHAIN KINASE, SMOOTH MUSCLE"/>
    <property type="match status" value="1"/>
</dbReference>
<evidence type="ECO:0000259" key="6">
    <source>
        <dbReference type="PROSITE" id="PS50011"/>
    </source>
</evidence>
<keyword evidence="2" id="KW-0808">Transferase</keyword>
<evidence type="ECO:0000256" key="1">
    <source>
        <dbReference type="ARBA" id="ARBA00022527"/>
    </source>
</evidence>
<dbReference type="Proteomes" id="UP001174909">
    <property type="component" value="Unassembled WGS sequence"/>
</dbReference>
<keyword evidence="3" id="KW-0547">Nucleotide-binding</keyword>
<comment type="caution">
    <text evidence="7">The sequence shown here is derived from an EMBL/GenBank/DDBJ whole genome shotgun (WGS) entry which is preliminary data.</text>
</comment>
<reference evidence="7" key="1">
    <citation type="submission" date="2023-03" db="EMBL/GenBank/DDBJ databases">
        <authorList>
            <person name="Steffen K."/>
            <person name="Cardenas P."/>
        </authorList>
    </citation>
    <scope>NUCLEOTIDE SEQUENCE</scope>
</reference>
<proteinExistence type="predicted"/>
<protein>
    <submittedName>
        <fullName evidence="7">Death-associated protein kinase 3</fullName>
    </submittedName>
</protein>
<evidence type="ECO:0000256" key="3">
    <source>
        <dbReference type="ARBA" id="ARBA00022741"/>
    </source>
</evidence>
<dbReference type="GO" id="GO:0035556">
    <property type="term" value="P:intracellular signal transduction"/>
    <property type="evidence" value="ECO:0007669"/>
    <property type="project" value="TreeGrafter"/>
</dbReference>
<accession>A0AA35RBP3</accession>
<organism evidence="7 8">
    <name type="scientific">Geodia barretti</name>
    <name type="common">Barrett's horny sponge</name>
    <dbReference type="NCBI Taxonomy" id="519541"/>
    <lineage>
        <taxon>Eukaryota</taxon>
        <taxon>Metazoa</taxon>
        <taxon>Porifera</taxon>
        <taxon>Demospongiae</taxon>
        <taxon>Heteroscleromorpha</taxon>
        <taxon>Tetractinellida</taxon>
        <taxon>Astrophorina</taxon>
        <taxon>Geodiidae</taxon>
        <taxon>Geodia</taxon>
    </lineage>
</organism>
<dbReference type="InterPro" id="IPR011009">
    <property type="entry name" value="Kinase-like_dom_sf"/>
</dbReference>
<dbReference type="PROSITE" id="PS50011">
    <property type="entry name" value="PROTEIN_KINASE_DOM"/>
    <property type="match status" value="1"/>
</dbReference>
<feature type="domain" description="Protein kinase" evidence="6">
    <location>
        <begin position="1"/>
        <end position="225"/>
    </location>
</feature>
<keyword evidence="1" id="KW-0723">Serine/threonine-protein kinase</keyword>
<dbReference type="InterPro" id="IPR000719">
    <property type="entry name" value="Prot_kinase_dom"/>
</dbReference>
<evidence type="ECO:0000256" key="2">
    <source>
        <dbReference type="ARBA" id="ARBA00022679"/>
    </source>
</evidence>
<dbReference type="GO" id="GO:0005524">
    <property type="term" value="F:ATP binding"/>
    <property type="evidence" value="ECO:0007669"/>
    <property type="project" value="UniProtKB-KW"/>
</dbReference>
<sequence length="260" mass="29468">MVAKYVRLRSRKKAEIRREVDICRKVTGRSPYLMEFHDVFERGKNLVIVTELVPGGQLIERILEDNDLTEGVVVRYLSHLLAALDTLHTMNIAHLHIKPENLLISGVEENPIIKLIDFGSAQELNGDVAMIASSSPEVIGQEGPQLVSDMWSVGVLTYVLLGGTSPFFSENAVMVVDRIKEARYDFYGEQFEQISTEAKEFISALLQKSPEYRMSASQALQHDWITTLLRVSVQDSVSPWPMARIDTARLKAFNARRKWH</sequence>
<dbReference type="SUPFAM" id="SSF56112">
    <property type="entry name" value="Protein kinase-like (PK-like)"/>
    <property type="match status" value="1"/>
</dbReference>
<dbReference type="Pfam" id="PF00069">
    <property type="entry name" value="Pkinase"/>
    <property type="match status" value="1"/>
</dbReference>
<feature type="non-terminal residue" evidence="7">
    <location>
        <position position="260"/>
    </location>
</feature>
<evidence type="ECO:0000313" key="8">
    <source>
        <dbReference type="Proteomes" id="UP001174909"/>
    </source>
</evidence>
<dbReference type="GO" id="GO:0043065">
    <property type="term" value="P:positive regulation of apoptotic process"/>
    <property type="evidence" value="ECO:0007669"/>
    <property type="project" value="TreeGrafter"/>
</dbReference>
<name>A0AA35RBP3_GEOBA</name>
<evidence type="ECO:0000256" key="5">
    <source>
        <dbReference type="ARBA" id="ARBA00022840"/>
    </source>
</evidence>
<evidence type="ECO:0000256" key="4">
    <source>
        <dbReference type="ARBA" id="ARBA00022777"/>
    </source>
</evidence>
<dbReference type="Gene3D" id="1.10.510.10">
    <property type="entry name" value="Transferase(Phosphotransferase) domain 1"/>
    <property type="match status" value="1"/>
</dbReference>
<dbReference type="Gene3D" id="3.30.200.20">
    <property type="entry name" value="Phosphorylase Kinase, domain 1"/>
    <property type="match status" value="1"/>
</dbReference>
<keyword evidence="4 7" id="KW-0418">Kinase</keyword>
<dbReference type="EMBL" id="CASHTH010000854">
    <property type="protein sequence ID" value="CAI8008490.1"/>
    <property type="molecule type" value="Genomic_DNA"/>
</dbReference>
<keyword evidence="8" id="KW-1185">Reference proteome</keyword>
<dbReference type="SMART" id="SM00220">
    <property type="entry name" value="S_TKc"/>
    <property type="match status" value="1"/>
</dbReference>
<dbReference type="PANTHER" id="PTHR24342">
    <property type="entry name" value="SERINE/THREONINE-PROTEIN KINASE 17"/>
    <property type="match status" value="1"/>
</dbReference>
<dbReference type="GO" id="GO:0004674">
    <property type="term" value="F:protein serine/threonine kinase activity"/>
    <property type="evidence" value="ECO:0007669"/>
    <property type="project" value="UniProtKB-KW"/>
</dbReference>
<dbReference type="GO" id="GO:0005634">
    <property type="term" value="C:nucleus"/>
    <property type="evidence" value="ECO:0007669"/>
    <property type="project" value="TreeGrafter"/>
</dbReference>
<keyword evidence="5" id="KW-0067">ATP-binding</keyword>
<gene>
    <name evidence="7" type="ORF">GBAR_LOCUS5811</name>
</gene>
<evidence type="ECO:0000313" key="7">
    <source>
        <dbReference type="EMBL" id="CAI8008490.1"/>
    </source>
</evidence>
<dbReference type="AlphaFoldDB" id="A0AA35RBP3"/>